<dbReference type="Proteomes" id="UP000736335">
    <property type="component" value="Unassembled WGS sequence"/>
</dbReference>
<reference evidence="2" key="2">
    <citation type="submission" date="2020-11" db="EMBL/GenBank/DDBJ databases">
        <authorList>
            <consortium name="DOE Joint Genome Institute"/>
            <person name="Kuo A."/>
            <person name="Miyauchi S."/>
            <person name="Kiss E."/>
            <person name="Drula E."/>
            <person name="Kohler A."/>
            <person name="Sanchez-Garcia M."/>
            <person name="Andreopoulos B."/>
            <person name="Barry K.W."/>
            <person name="Bonito G."/>
            <person name="Buee M."/>
            <person name="Carver A."/>
            <person name="Chen C."/>
            <person name="Cichocki N."/>
            <person name="Clum A."/>
            <person name="Culley D."/>
            <person name="Crous P.W."/>
            <person name="Fauchery L."/>
            <person name="Girlanda M."/>
            <person name="Hayes R."/>
            <person name="Keri Z."/>
            <person name="Labutti K."/>
            <person name="Lipzen A."/>
            <person name="Lombard V."/>
            <person name="Magnuson J."/>
            <person name="Maillard F."/>
            <person name="Morin E."/>
            <person name="Murat C."/>
            <person name="Nolan M."/>
            <person name="Ohm R."/>
            <person name="Pangilinan J."/>
            <person name="Pereira M."/>
            <person name="Perotto S."/>
            <person name="Peter M."/>
            <person name="Riley R."/>
            <person name="Sitrit Y."/>
            <person name="Stielow B."/>
            <person name="Szollosi G."/>
            <person name="Zifcakova L."/>
            <person name="Stursova M."/>
            <person name="Spatafora J.W."/>
            <person name="Tedersoo L."/>
            <person name="Vaario L.-M."/>
            <person name="Yamada A."/>
            <person name="Yan M."/>
            <person name="Wang P."/>
            <person name="Xu J."/>
            <person name="Bruns T."/>
            <person name="Baldrian P."/>
            <person name="Vilgalys R."/>
            <person name="Henrissat B."/>
            <person name="Grigoriev I.V."/>
            <person name="Hibbett D."/>
            <person name="Nagy L.G."/>
            <person name="Martin F.M."/>
        </authorList>
    </citation>
    <scope>NUCLEOTIDE SEQUENCE</scope>
    <source>
        <strain evidence="2">UH-Tt-Lm1</strain>
    </source>
</reference>
<protein>
    <recommendedName>
        <fullName evidence="4">NB-ARC domain-containing protein</fullName>
    </recommendedName>
</protein>
<sequence>METEPQRLKEQDGAPSSLNAAIEVVNVSKDLCGIASATVAFGSVSALLTMIRDSMINERDYVELGLSCADICRVLDRGISGNNSQNLSQPVREAISQLTTTVADIQRKATKQSIRGTASRLLHAKNDKETIAAWKSDLNRMLHIFTVRSVVLARLWLTIRSQAELAVNAYVTVSDIRHDVANTHSIVSDIHRSMLKDPEGINGKHQSARTRSGELPPSPPRACFGRGALTEKIIGFAETLTPSALIGVGGIGKTSIALTVLHHDRIKKRFGENRRFLRCDQFSASRGNFLTRLSKVIGAEVENPEDLAPLRTFLSSKETIIVLDNAESILDPQGTDAQEIYALVEELSQLETVCLCITSRISTVPPDCETLDIPTLPMESARDAFYRIFKSPGRPALIDVVLEQLEFHPLSITLLATVAHHNKWDTDRLNKEWKRRRTGLLHTQHNKSLASAIELSLASPMFQELGSDARGLLGIVAFFPQGIDENNLEWLFPDISDGPNIFDKFCVLSLTYRSDGFLTMLAPLRDYLRPNDPNLYPLLCATKERYFSRLSVQLHPTRPGFGDARWITSEDANVEHLLDVFTTVDENSGIAWTACAHFMAHLLWHKPRLTVLTPKIEGLPDDHPSKIQCLIQLALLLGSVGNLAKKKRLLAQTLELQGGQGGDLHVARTLRYLAEVNGRLGLFAEGILQAEEALAIFERLDDESERASTLCRLSWLFYDSRQIDAAEAAVLRCMDLLPEEGKQFRMCQCQCVLGNICRSRGETGKAIEYFETALRIASTFDWQDQLFWNHYSLAELFFEKDKLDDAHAHVERAKLHAIDNPYFLGRATELEAEFWYKERRFEAAKSGATRAVELYEKLEATKYLRRSGVLLQRIEADLVASESDF</sequence>
<accession>A0A9P6HHY8</accession>
<evidence type="ECO:0008006" key="4">
    <source>
        <dbReference type="Google" id="ProtNLM"/>
    </source>
</evidence>
<comment type="caution">
    <text evidence="2">The sequence shown here is derived from an EMBL/GenBank/DDBJ whole genome shotgun (WGS) entry which is preliminary data.</text>
</comment>
<dbReference type="EMBL" id="WIUZ02000005">
    <property type="protein sequence ID" value="KAF9787249.1"/>
    <property type="molecule type" value="Genomic_DNA"/>
</dbReference>
<reference evidence="2" key="1">
    <citation type="journal article" date="2020" name="Nat. Commun.">
        <title>Large-scale genome sequencing of mycorrhizal fungi provides insights into the early evolution of symbiotic traits.</title>
        <authorList>
            <person name="Miyauchi S."/>
            <person name="Kiss E."/>
            <person name="Kuo A."/>
            <person name="Drula E."/>
            <person name="Kohler A."/>
            <person name="Sanchez-Garcia M."/>
            <person name="Morin E."/>
            <person name="Andreopoulos B."/>
            <person name="Barry K.W."/>
            <person name="Bonito G."/>
            <person name="Buee M."/>
            <person name="Carver A."/>
            <person name="Chen C."/>
            <person name="Cichocki N."/>
            <person name="Clum A."/>
            <person name="Culley D."/>
            <person name="Crous P.W."/>
            <person name="Fauchery L."/>
            <person name="Girlanda M."/>
            <person name="Hayes R.D."/>
            <person name="Keri Z."/>
            <person name="LaButti K."/>
            <person name="Lipzen A."/>
            <person name="Lombard V."/>
            <person name="Magnuson J."/>
            <person name="Maillard F."/>
            <person name="Murat C."/>
            <person name="Nolan M."/>
            <person name="Ohm R.A."/>
            <person name="Pangilinan J."/>
            <person name="Pereira M.F."/>
            <person name="Perotto S."/>
            <person name="Peter M."/>
            <person name="Pfister S."/>
            <person name="Riley R."/>
            <person name="Sitrit Y."/>
            <person name="Stielow J.B."/>
            <person name="Szollosi G."/>
            <person name="Zifcakova L."/>
            <person name="Stursova M."/>
            <person name="Spatafora J.W."/>
            <person name="Tedersoo L."/>
            <person name="Vaario L.M."/>
            <person name="Yamada A."/>
            <person name="Yan M."/>
            <person name="Wang P."/>
            <person name="Xu J."/>
            <person name="Bruns T."/>
            <person name="Baldrian P."/>
            <person name="Vilgalys R."/>
            <person name="Dunand C."/>
            <person name="Henrissat B."/>
            <person name="Grigoriev I.V."/>
            <person name="Hibbett D."/>
            <person name="Nagy L.G."/>
            <person name="Martin F.M."/>
        </authorList>
    </citation>
    <scope>NUCLEOTIDE SEQUENCE</scope>
    <source>
        <strain evidence="2">UH-Tt-Lm1</strain>
    </source>
</reference>
<dbReference type="Gene3D" id="1.25.40.10">
    <property type="entry name" value="Tetratricopeptide repeat domain"/>
    <property type="match status" value="2"/>
</dbReference>
<dbReference type="Gene3D" id="3.40.50.300">
    <property type="entry name" value="P-loop containing nucleotide triphosphate hydrolases"/>
    <property type="match status" value="1"/>
</dbReference>
<dbReference type="SUPFAM" id="SSF48452">
    <property type="entry name" value="TPR-like"/>
    <property type="match status" value="1"/>
</dbReference>
<dbReference type="SUPFAM" id="SSF52540">
    <property type="entry name" value="P-loop containing nucleoside triphosphate hydrolases"/>
    <property type="match status" value="1"/>
</dbReference>
<evidence type="ECO:0000313" key="3">
    <source>
        <dbReference type="Proteomes" id="UP000736335"/>
    </source>
</evidence>
<proteinExistence type="predicted"/>
<dbReference type="CDD" id="cd21037">
    <property type="entry name" value="MLKL_NTD"/>
    <property type="match status" value="1"/>
</dbReference>
<dbReference type="InterPro" id="IPR019734">
    <property type="entry name" value="TPR_rpt"/>
</dbReference>
<evidence type="ECO:0000256" key="1">
    <source>
        <dbReference type="SAM" id="MobiDB-lite"/>
    </source>
</evidence>
<organism evidence="2 3">
    <name type="scientific">Thelephora terrestris</name>
    <dbReference type="NCBI Taxonomy" id="56493"/>
    <lineage>
        <taxon>Eukaryota</taxon>
        <taxon>Fungi</taxon>
        <taxon>Dikarya</taxon>
        <taxon>Basidiomycota</taxon>
        <taxon>Agaricomycotina</taxon>
        <taxon>Agaricomycetes</taxon>
        <taxon>Thelephorales</taxon>
        <taxon>Thelephoraceae</taxon>
        <taxon>Thelephora</taxon>
    </lineage>
</organism>
<dbReference type="PANTHER" id="PTHR47691:SF3">
    <property type="entry name" value="HTH-TYPE TRANSCRIPTIONAL REGULATOR RV0890C-RELATED"/>
    <property type="match status" value="1"/>
</dbReference>
<dbReference type="PANTHER" id="PTHR47691">
    <property type="entry name" value="REGULATOR-RELATED"/>
    <property type="match status" value="1"/>
</dbReference>
<dbReference type="SMART" id="SM00028">
    <property type="entry name" value="TPR"/>
    <property type="match status" value="3"/>
</dbReference>
<feature type="region of interest" description="Disordered" evidence="1">
    <location>
        <begin position="197"/>
        <end position="219"/>
    </location>
</feature>
<dbReference type="InterPro" id="IPR059179">
    <property type="entry name" value="MLKL-like_MCAfunc"/>
</dbReference>
<evidence type="ECO:0000313" key="2">
    <source>
        <dbReference type="EMBL" id="KAF9787249.1"/>
    </source>
</evidence>
<dbReference type="InterPro" id="IPR027417">
    <property type="entry name" value="P-loop_NTPase"/>
</dbReference>
<gene>
    <name evidence="2" type="ORF">BJ322DRAFT_711299</name>
</gene>
<dbReference type="InterPro" id="IPR011990">
    <property type="entry name" value="TPR-like_helical_dom_sf"/>
</dbReference>
<dbReference type="OrthoDB" id="431454at2759"/>
<keyword evidence="3" id="KW-1185">Reference proteome</keyword>
<dbReference type="AlphaFoldDB" id="A0A9P6HHY8"/>
<name>A0A9P6HHY8_9AGAM</name>